<dbReference type="AlphaFoldDB" id="A0A6N4DBM5"/>
<sequence length="174" mass="20027">MSESTKINGKQRLDDLIREAVDTPDRYEPPQNLWRGIEHGLTRQQQRSPPWLRYAWASAAVMVLAISAMTLQWMPTQSVDNTSEVTRLITAVNEHHESQRNLLLTSIQSSGLSTTEISSQTELEQLRQAAAQVTEQLMNDPNNQSLWQLLQWLHQQELELLKANFAPRQNWQQA</sequence>
<keyword evidence="1" id="KW-0812">Transmembrane</keyword>
<feature type="transmembrane region" description="Helical" evidence="1">
    <location>
        <begin position="51"/>
        <end position="74"/>
    </location>
</feature>
<evidence type="ECO:0000256" key="1">
    <source>
        <dbReference type="SAM" id="Phobius"/>
    </source>
</evidence>
<name>A0A6N4DBM5_9GAMM</name>
<reference evidence="2 3" key="1">
    <citation type="submission" date="2018-03" db="EMBL/GenBank/DDBJ databases">
        <title>Cross-interface Injection: A General Nanoliter Liquid Handling Method Applied to Single Cells Genome Amplification Automated Nanoliter Liquid Handling Applied to Single Cell Multiple Displacement Amplification.</title>
        <authorList>
            <person name="Yun J."/>
            <person name="Xu P."/>
            <person name="Xu J."/>
            <person name="Dai X."/>
            <person name="Wang Y."/>
            <person name="Zheng X."/>
            <person name="Cao C."/>
            <person name="Yi Q."/>
            <person name="Zhu Y."/>
            <person name="Wang L."/>
            <person name="Dong Z."/>
            <person name="Huang Y."/>
            <person name="Huang L."/>
            <person name="Du W."/>
        </authorList>
    </citation>
    <scope>NUCLEOTIDE SEQUENCE [LARGE SCALE GENOMIC DNA]</scope>
    <source>
        <strain evidence="2 3">A9-4</strain>
    </source>
</reference>
<evidence type="ECO:0000313" key="2">
    <source>
        <dbReference type="EMBL" id="PTB88810.1"/>
    </source>
</evidence>
<proteinExistence type="predicted"/>
<comment type="caution">
    <text evidence="2">The sequence shown here is derived from an EMBL/GenBank/DDBJ whole genome shotgun (WGS) entry which is preliminary data.</text>
</comment>
<accession>A0A6N4DBM5</accession>
<keyword evidence="1" id="KW-0472">Membrane</keyword>
<dbReference type="EMBL" id="PYVG01000032">
    <property type="protein sequence ID" value="PTB88810.1"/>
    <property type="molecule type" value="Genomic_DNA"/>
</dbReference>
<protein>
    <submittedName>
        <fullName evidence="2">Uncharacterized protein</fullName>
    </submittedName>
</protein>
<evidence type="ECO:0000313" key="3">
    <source>
        <dbReference type="Proteomes" id="UP000241514"/>
    </source>
</evidence>
<keyword evidence="1" id="KW-1133">Transmembrane helix</keyword>
<gene>
    <name evidence="2" type="ORF">C9928_05450</name>
</gene>
<dbReference type="Proteomes" id="UP000241514">
    <property type="component" value="Unassembled WGS sequence"/>
</dbReference>
<organism evidence="2 3">
    <name type="scientific">Pseudidiomarina aestuarii</name>
    <dbReference type="NCBI Taxonomy" id="624146"/>
    <lineage>
        <taxon>Bacteria</taxon>
        <taxon>Pseudomonadati</taxon>
        <taxon>Pseudomonadota</taxon>
        <taxon>Gammaproteobacteria</taxon>
        <taxon>Alteromonadales</taxon>
        <taxon>Idiomarinaceae</taxon>
        <taxon>Pseudidiomarina</taxon>
    </lineage>
</organism>